<dbReference type="Proteomes" id="UP001589774">
    <property type="component" value="Unassembled WGS sequence"/>
</dbReference>
<gene>
    <name evidence="2" type="ORF">ACFFI0_25715</name>
</gene>
<comment type="caution">
    <text evidence="2">The sequence shown here is derived from an EMBL/GenBank/DDBJ whole genome shotgun (WGS) entry which is preliminary data.</text>
</comment>
<keyword evidence="1" id="KW-0732">Signal</keyword>
<organism evidence="2 3">
    <name type="scientific">Olivibacter oleidegradans</name>
    <dbReference type="NCBI Taxonomy" id="760123"/>
    <lineage>
        <taxon>Bacteria</taxon>
        <taxon>Pseudomonadati</taxon>
        <taxon>Bacteroidota</taxon>
        <taxon>Sphingobacteriia</taxon>
        <taxon>Sphingobacteriales</taxon>
        <taxon>Sphingobacteriaceae</taxon>
        <taxon>Olivibacter</taxon>
    </lineage>
</organism>
<dbReference type="Gene3D" id="2.40.50.870">
    <property type="entry name" value="Protein of unknown function (DUF3299)"/>
    <property type="match status" value="1"/>
</dbReference>
<protein>
    <recommendedName>
        <fullName evidence="4">DUF3299 domain-containing protein</fullName>
    </recommendedName>
</protein>
<keyword evidence="3" id="KW-1185">Reference proteome</keyword>
<feature type="chain" id="PRO_5045179682" description="DUF3299 domain-containing protein" evidence="1">
    <location>
        <begin position="20"/>
        <end position="153"/>
    </location>
</feature>
<sequence>MLFRRLFASILLFTFTAQAQTPDHQPMMNKVWEAFDQLMYKVTTEDDGTTVYTPHFPKVLKDLDHTTVTLPGYMVPFELGRDHHMFMLSVLPVMQCMFCGQNGIPPLVQVTMKSGKARFSNNPFKIRGKVYLNTNLEKGAEIQILDAEVVEQD</sequence>
<evidence type="ECO:0000256" key="1">
    <source>
        <dbReference type="SAM" id="SignalP"/>
    </source>
</evidence>
<evidence type="ECO:0000313" key="3">
    <source>
        <dbReference type="Proteomes" id="UP001589774"/>
    </source>
</evidence>
<proteinExistence type="predicted"/>
<accession>A0ABV6HS84</accession>
<name>A0ABV6HS84_9SPHI</name>
<evidence type="ECO:0000313" key="2">
    <source>
        <dbReference type="EMBL" id="MFC0321736.1"/>
    </source>
</evidence>
<reference evidence="2 3" key="1">
    <citation type="submission" date="2024-09" db="EMBL/GenBank/DDBJ databases">
        <authorList>
            <person name="Sun Q."/>
            <person name="Mori K."/>
        </authorList>
    </citation>
    <scope>NUCLEOTIDE SEQUENCE [LARGE SCALE GENOMIC DNA]</scope>
    <source>
        <strain evidence="2 3">CCM 7765</strain>
    </source>
</reference>
<dbReference type="EMBL" id="JBHLWO010000007">
    <property type="protein sequence ID" value="MFC0321736.1"/>
    <property type="molecule type" value="Genomic_DNA"/>
</dbReference>
<evidence type="ECO:0008006" key="4">
    <source>
        <dbReference type="Google" id="ProtNLM"/>
    </source>
</evidence>
<feature type="signal peptide" evidence="1">
    <location>
        <begin position="1"/>
        <end position="19"/>
    </location>
</feature>
<dbReference type="RefSeq" id="WP_130857106.1">
    <property type="nucleotide sequence ID" value="NZ_JBHLWO010000007.1"/>
</dbReference>